<dbReference type="GO" id="GO:0043546">
    <property type="term" value="F:molybdopterin cofactor binding"/>
    <property type="evidence" value="ECO:0007669"/>
    <property type="project" value="InterPro"/>
</dbReference>
<dbReference type="KEGG" id="ccai:NAS2_0921"/>
<keyword evidence="10" id="KW-1185">Reference proteome</keyword>
<evidence type="ECO:0000256" key="1">
    <source>
        <dbReference type="ARBA" id="ARBA00010312"/>
    </source>
</evidence>
<dbReference type="InterPro" id="IPR006657">
    <property type="entry name" value="MoPterin_dinucl-bd_dom"/>
</dbReference>
<evidence type="ECO:0000256" key="2">
    <source>
        <dbReference type="ARBA" id="ARBA00022485"/>
    </source>
</evidence>
<keyword evidence="5" id="KW-0732">Signal</keyword>
<dbReference type="InterPro" id="IPR050612">
    <property type="entry name" value="Prok_Mopterin_Oxidored"/>
</dbReference>
<keyword evidence="2" id="KW-0004">4Fe-4S</keyword>
<accession>A0A4V0P1N2</accession>
<feature type="domain" description="Molybdopterin oxidoreductase" evidence="7">
    <location>
        <begin position="115"/>
        <end position="571"/>
    </location>
</feature>
<dbReference type="InterPro" id="IPR006656">
    <property type="entry name" value="Mopterin_OxRdtase"/>
</dbReference>
<dbReference type="PROSITE" id="PS51318">
    <property type="entry name" value="TAT"/>
    <property type="match status" value="1"/>
</dbReference>
<comment type="similarity">
    <text evidence="1">Belongs to the prokaryotic molybdopterin-containing oxidoreductase family.</text>
</comment>
<dbReference type="InterPro" id="IPR009010">
    <property type="entry name" value="Asp_de-COase-like_dom_sf"/>
</dbReference>
<dbReference type="PANTHER" id="PTHR43742">
    <property type="entry name" value="TRIMETHYLAMINE-N-OXIDE REDUCTASE"/>
    <property type="match status" value="1"/>
</dbReference>
<dbReference type="SUPFAM" id="SSF50692">
    <property type="entry name" value="ADC-like"/>
    <property type="match status" value="1"/>
</dbReference>
<dbReference type="GO" id="GO:0016491">
    <property type="term" value="F:oxidoreductase activity"/>
    <property type="evidence" value="ECO:0007669"/>
    <property type="project" value="UniProtKB-KW"/>
</dbReference>
<evidence type="ECO:0000256" key="6">
    <source>
        <dbReference type="ARBA" id="ARBA00023002"/>
    </source>
</evidence>
<evidence type="ECO:0000313" key="9">
    <source>
        <dbReference type="EMBL" id="BBE42310.1"/>
    </source>
</evidence>
<protein>
    <submittedName>
        <fullName evidence="9">Anaerobic dehydrogenases, typically selenocysteine-containing</fullName>
    </submittedName>
</protein>
<dbReference type="Proteomes" id="UP000509448">
    <property type="component" value="Chromosome"/>
</dbReference>
<feature type="domain" description="Molybdopterin dinucleotide-binding" evidence="8">
    <location>
        <begin position="715"/>
        <end position="819"/>
    </location>
</feature>
<dbReference type="Pfam" id="PF00384">
    <property type="entry name" value="Molybdopterin"/>
    <property type="match status" value="1"/>
</dbReference>
<keyword evidence="4" id="KW-0479">Metal-binding</keyword>
<dbReference type="PANTHER" id="PTHR43742:SF9">
    <property type="entry name" value="TETRATHIONATE REDUCTASE SUBUNIT A"/>
    <property type="match status" value="1"/>
</dbReference>
<dbReference type="GO" id="GO:0051539">
    <property type="term" value="F:4 iron, 4 sulfur cluster binding"/>
    <property type="evidence" value="ECO:0007669"/>
    <property type="project" value="UniProtKB-KW"/>
</dbReference>
<gene>
    <name evidence="9" type="ORF">NAS2_0921</name>
</gene>
<evidence type="ECO:0000256" key="5">
    <source>
        <dbReference type="ARBA" id="ARBA00022729"/>
    </source>
</evidence>
<dbReference type="GeneID" id="55584733"/>
<dbReference type="Gene3D" id="3.40.228.10">
    <property type="entry name" value="Dimethylsulfoxide Reductase, domain 2"/>
    <property type="match status" value="1"/>
</dbReference>
<dbReference type="Gene3D" id="3.30.200.210">
    <property type="match status" value="1"/>
</dbReference>
<dbReference type="CDD" id="cd02775">
    <property type="entry name" value="MopB_CT"/>
    <property type="match status" value="1"/>
</dbReference>
<evidence type="ECO:0000259" key="7">
    <source>
        <dbReference type="Pfam" id="PF00384"/>
    </source>
</evidence>
<organism evidence="9 10">
    <name type="scientific">Conexivisphaera calida</name>
    <dbReference type="NCBI Taxonomy" id="1874277"/>
    <lineage>
        <taxon>Archaea</taxon>
        <taxon>Nitrososphaerota</taxon>
        <taxon>Conexivisphaeria</taxon>
        <taxon>Conexivisphaerales</taxon>
        <taxon>Conexivisphaeraceae</taxon>
        <taxon>Conexivisphaera</taxon>
    </lineage>
</organism>
<dbReference type="AlphaFoldDB" id="A0A4V0P1N2"/>
<evidence type="ECO:0000259" key="8">
    <source>
        <dbReference type="Pfam" id="PF01568"/>
    </source>
</evidence>
<dbReference type="OrthoDB" id="23466at2157"/>
<evidence type="ECO:0000313" key="10">
    <source>
        <dbReference type="Proteomes" id="UP000509448"/>
    </source>
</evidence>
<dbReference type="InterPro" id="IPR006311">
    <property type="entry name" value="TAT_signal"/>
</dbReference>
<keyword evidence="6" id="KW-0560">Oxidoreductase</keyword>
<dbReference type="EMBL" id="AP018732">
    <property type="protein sequence ID" value="BBE42310.1"/>
    <property type="molecule type" value="Genomic_DNA"/>
</dbReference>
<dbReference type="Gene3D" id="2.40.40.20">
    <property type="match status" value="1"/>
</dbReference>
<dbReference type="NCBIfam" id="TIGR01409">
    <property type="entry name" value="TAT_signal_seq"/>
    <property type="match status" value="1"/>
</dbReference>
<reference evidence="9 10" key="1">
    <citation type="journal article" date="2019" name="ISME J.">
        <title>Isolation and characterization of a thermophilic sulfur- and iron-reducing thaumarchaeote from a terrestrial acidic hot spring.</title>
        <authorList>
            <person name="Kato S."/>
            <person name="Itoh T."/>
            <person name="Yuki M."/>
            <person name="Nagamori M."/>
            <person name="Ohnishi M."/>
            <person name="Uematsu K."/>
            <person name="Suzuki K."/>
            <person name="Takashina T."/>
            <person name="Ohkuma M."/>
        </authorList>
    </citation>
    <scope>NUCLEOTIDE SEQUENCE [LARGE SCALE GENOMIC DNA]</scope>
    <source>
        <strain evidence="9 10">NAS-02</strain>
    </source>
</reference>
<dbReference type="InterPro" id="IPR019546">
    <property type="entry name" value="TAT_signal_bac_arc"/>
</dbReference>
<proteinExistence type="inferred from homology"/>
<dbReference type="Pfam" id="PF01568">
    <property type="entry name" value="Molydop_binding"/>
    <property type="match status" value="1"/>
</dbReference>
<dbReference type="GO" id="GO:0046872">
    <property type="term" value="F:metal ion binding"/>
    <property type="evidence" value="ECO:0007669"/>
    <property type="project" value="UniProtKB-KW"/>
</dbReference>
<keyword evidence="3" id="KW-0500">Molybdenum</keyword>
<sequence length="841" mass="89993">MNTEGGAVRIRITRRGFLKLGAATAAAAAMASVASKIPFSRAVMAHGDPSSAVGQSTSSGLYPVYCRAGGSACSLQLSVDSSGRPVWIRPNPESPQAGECDRGASGVWLWDHPLRLSSPLRNAGSKGDPKWESVTWEDALDDIASRLQDIISKYGPQSVAVTSHWMPEFSTLGILLGTPNNAIVQSGTCFGASGIARVAIFGAGTASPFALIPDLANARYVLAIGRNFNCTMGELRTLSAARDDNVQVVIVDPKMPNVALPTETWWLPIKPGTDAAFALAIANYIIQNGLYDAQFLKSSTDAPFLIKPDGTPLTGADMGWGNSDFAVYDEYAGAIVSYRSSQSPSLEYSGSATLSNGSAAQVTTAFNLLAQRASKYTPQVASGITGIAADEIVGVAREFANMRGVAYTGWWSARNGNDVDDWRAIDILNVLVGNVERPGGLLFPVPGGVPSFVSVSGKTIKSVFGGSAPAPSSLSQYPRVDWYRWPVLQKAGVSQFKGVVEAALTGEPYPIKALFIVATEPLHRDVDIARLKEALESMDLVVVIDVLPQDVIDYADYVLPDSIYLEREEATSIPDTPDFAVEYSYPALSPPQGNDSRPMLWAMMEIVKRVNPSMAAALGYTDQMSSDPWGFQREVAEAEISALAKSYGMDPASFLSELRSQGFMVLKKHSYGLPALKTPSGRIEIYSLFALQNGLDPLPDYAPPAYRQPSAPDEFVLITGKDYQVTNQAAWLLPMKWLAREMRMIWMNPSDAERLGLSTGDTVQLTSLDTGESATGSVLVTDRVAPGVLFVPQAMGGHTSSMITEEFSWLTEGVNPNVLNPGMVSGVGIGVLNASVKVTKI</sequence>
<evidence type="ECO:0000256" key="4">
    <source>
        <dbReference type="ARBA" id="ARBA00022723"/>
    </source>
</evidence>
<dbReference type="Gene3D" id="3.40.50.740">
    <property type="match status" value="1"/>
</dbReference>
<keyword evidence="2" id="KW-0408">Iron</keyword>
<name>A0A4V0P1N2_9ARCH</name>
<dbReference type="SUPFAM" id="SSF53706">
    <property type="entry name" value="Formate dehydrogenase/DMSO reductase, domains 1-3"/>
    <property type="match status" value="1"/>
</dbReference>
<keyword evidence="2" id="KW-0411">Iron-sulfur</keyword>
<dbReference type="RefSeq" id="WP_174448555.1">
    <property type="nucleotide sequence ID" value="NZ_AP018732.1"/>
</dbReference>
<evidence type="ECO:0000256" key="3">
    <source>
        <dbReference type="ARBA" id="ARBA00022505"/>
    </source>
</evidence>